<dbReference type="InterPro" id="IPR003812">
    <property type="entry name" value="Fido"/>
</dbReference>
<accession>A0ABN2W9T4</accession>
<dbReference type="PANTHER" id="PTHR13504">
    <property type="entry name" value="FIDO DOMAIN-CONTAINING PROTEIN DDB_G0283145"/>
    <property type="match status" value="1"/>
</dbReference>
<dbReference type="PANTHER" id="PTHR13504:SF38">
    <property type="entry name" value="FIDO DOMAIN-CONTAINING PROTEIN"/>
    <property type="match status" value="1"/>
</dbReference>
<proteinExistence type="predicted"/>
<gene>
    <name evidence="2" type="ORF">GCM10009823_01180</name>
</gene>
<dbReference type="Pfam" id="PF02661">
    <property type="entry name" value="Fic"/>
    <property type="match status" value="1"/>
</dbReference>
<dbReference type="PROSITE" id="PS51459">
    <property type="entry name" value="FIDO"/>
    <property type="match status" value="1"/>
</dbReference>
<sequence>MYSRAECARQTGEYRSAVPARIAGWQPMLTGGIAADIDDASLALKEFDGYARMQLGRGSELVPMSAILLRTESASSSRIEQLTTSARQLALAELGEGGKRNAAAVVGNVRAMEAALRLSESMDAAGILLMHRELMERQPGWEGERGAFRSGLVWVGGADSAGPRGAEYVAPQHTRVEPAIADLTRFMARTDLPGLVHTAVAHAQFETIHPFSDGNGRTGRALVHALLRSTGVVTRWTVPLSAGLLRRVEEYFSALSDYRAGDAGPLLRAFANAARFSAVRGIELVDALAEQLEFSRGRLEGLRPQAVAWSVLPLLLGRPVVNSRYLVEALGVSQVTVQRALGILVERGVLSESSGRGRNRLWQHRGILDVLDGFAAGLRRTDL</sequence>
<dbReference type="SUPFAM" id="SSF140931">
    <property type="entry name" value="Fic-like"/>
    <property type="match status" value="1"/>
</dbReference>
<dbReference type="InterPro" id="IPR040198">
    <property type="entry name" value="Fido_containing"/>
</dbReference>
<reference evidence="2 3" key="1">
    <citation type="journal article" date="2019" name="Int. J. Syst. Evol. Microbiol.">
        <title>The Global Catalogue of Microorganisms (GCM) 10K type strain sequencing project: providing services to taxonomists for standard genome sequencing and annotation.</title>
        <authorList>
            <consortium name="The Broad Institute Genomics Platform"/>
            <consortium name="The Broad Institute Genome Sequencing Center for Infectious Disease"/>
            <person name="Wu L."/>
            <person name="Ma J."/>
        </authorList>
    </citation>
    <scope>NUCLEOTIDE SEQUENCE [LARGE SCALE GENOMIC DNA]</scope>
    <source>
        <strain evidence="2 3">JCM 15900</strain>
    </source>
</reference>
<evidence type="ECO:0000313" key="3">
    <source>
        <dbReference type="Proteomes" id="UP001500984"/>
    </source>
</evidence>
<feature type="domain" description="Fido" evidence="1">
    <location>
        <begin position="122"/>
        <end position="273"/>
    </location>
</feature>
<dbReference type="Gene3D" id="1.10.3290.10">
    <property type="entry name" value="Fido-like domain"/>
    <property type="match status" value="1"/>
</dbReference>
<dbReference type="InterPro" id="IPR036390">
    <property type="entry name" value="WH_DNA-bd_sf"/>
</dbReference>
<keyword evidence="3" id="KW-1185">Reference proteome</keyword>
<dbReference type="EMBL" id="BAAAPZ010000001">
    <property type="protein sequence ID" value="GAA2087029.1"/>
    <property type="molecule type" value="Genomic_DNA"/>
</dbReference>
<evidence type="ECO:0000259" key="1">
    <source>
        <dbReference type="PROSITE" id="PS51459"/>
    </source>
</evidence>
<dbReference type="SUPFAM" id="SSF46785">
    <property type="entry name" value="Winged helix' DNA-binding domain"/>
    <property type="match status" value="1"/>
</dbReference>
<organism evidence="2 3">
    <name type="scientific">Brevibacterium salitolerans</name>
    <dbReference type="NCBI Taxonomy" id="1403566"/>
    <lineage>
        <taxon>Bacteria</taxon>
        <taxon>Bacillati</taxon>
        <taxon>Actinomycetota</taxon>
        <taxon>Actinomycetes</taxon>
        <taxon>Micrococcales</taxon>
        <taxon>Brevibacteriaceae</taxon>
        <taxon>Brevibacterium</taxon>
    </lineage>
</organism>
<protein>
    <submittedName>
        <fullName evidence="2">Fic family protein</fullName>
    </submittedName>
</protein>
<dbReference type="InterPro" id="IPR036597">
    <property type="entry name" value="Fido-like_dom_sf"/>
</dbReference>
<name>A0ABN2W9T4_9MICO</name>
<evidence type="ECO:0000313" key="2">
    <source>
        <dbReference type="EMBL" id="GAA2087029.1"/>
    </source>
</evidence>
<dbReference type="Proteomes" id="UP001500984">
    <property type="component" value="Unassembled WGS sequence"/>
</dbReference>
<comment type="caution">
    <text evidence="2">The sequence shown here is derived from an EMBL/GenBank/DDBJ whole genome shotgun (WGS) entry which is preliminary data.</text>
</comment>